<dbReference type="Pfam" id="PF00126">
    <property type="entry name" value="HTH_1"/>
    <property type="match status" value="1"/>
</dbReference>
<reference evidence="6 7" key="1">
    <citation type="submission" date="2019-09" db="EMBL/GenBank/DDBJ databases">
        <title>Nitrincola iocasae sp. nov., a bacterium isolated from the sediment collected at a cold seep field in South China Sea.</title>
        <authorList>
            <person name="Zhang H."/>
            <person name="Wang H."/>
            <person name="Li C."/>
        </authorList>
    </citation>
    <scope>NUCLEOTIDE SEQUENCE [LARGE SCALE GENOMIC DNA]</scope>
    <source>
        <strain evidence="6 7">KXZD1103</strain>
    </source>
</reference>
<dbReference type="KEGG" id="nik:F5I99_03710"/>
<evidence type="ECO:0000256" key="1">
    <source>
        <dbReference type="ARBA" id="ARBA00009437"/>
    </source>
</evidence>
<dbReference type="InterPro" id="IPR058163">
    <property type="entry name" value="LysR-type_TF_proteobact-type"/>
</dbReference>
<evidence type="ECO:0000313" key="7">
    <source>
        <dbReference type="Proteomes" id="UP000325606"/>
    </source>
</evidence>
<dbReference type="Gene3D" id="1.10.10.10">
    <property type="entry name" value="Winged helix-like DNA-binding domain superfamily/Winged helix DNA-binding domain"/>
    <property type="match status" value="1"/>
</dbReference>
<proteinExistence type="inferred from homology"/>
<dbReference type="Proteomes" id="UP000325606">
    <property type="component" value="Chromosome"/>
</dbReference>
<name>A0A5J6LAW6_9GAMM</name>
<dbReference type="SUPFAM" id="SSF53850">
    <property type="entry name" value="Periplasmic binding protein-like II"/>
    <property type="match status" value="1"/>
</dbReference>
<keyword evidence="4" id="KW-0804">Transcription</keyword>
<feature type="domain" description="HTH lysR-type" evidence="5">
    <location>
        <begin position="1"/>
        <end position="50"/>
    </location>
</feature>
<dbReference type="InterPro" id="IPR005119">
    <property type="entry name" value="LysR_subst-bd"/>
</dbReference>
<evidence type="ECO:0000256" key="4">
    <source>
        <dbReference type="ARBA" id="ARBA00023163"/>
    </source>
</evidence>
<dbReference type="EMBL" id="CP044222">
    <property type="protein sequence ID" value="QEW05667.1"/>
    <property type="molecule type" value="Genomic_DNA"/>
</dbReference>
<dbReference type="InterPro" id="IPR036390">
    <property type="entry name" value="WH_DNA-bd_sf"/>
</dbReference>
<evidence type="ECO:0000259" key="5">
    <source>
        <dbReference type="PROSITE" id="PS50931"/>
    </source>
</evidence>
<dbReference type="InterPro" id="IPR036388">
    <property type="entry name" value="WH-like_DNA-bd_sf"/>
</dbReference>
<dbReference type="SUPFAM" id="SSF46785">
    <property type="entry name" value="Winged helix' DNA-binding domain"/>
    <property type="match status" value="1"/>
</dbReference>
<keyword evidence="7" id="KW-1185">Reference proteome</keyword>
<dbReference type="RefSeq" id="WP_151053711.1">
    <property type="nucleotide sequence ID" value="NZ_CP044222.1"/>
</dbReference>
<dbReference type="PROSITE" id="PS50931">
    <property type="entry name" value="HTH_LYSR"/>
    <property type="match status" value="1"/>
</dbReference>
<protein>
    <submittedName>
        <fullName evidence="6">LysR family transcriptional regulator</fullName>
    </submittedName>
</protein>
<evidence type="ECO:0000256" key="2">
    <source>
        <dbReference type="ARBA" id="ARBA00023015"/>
    </source>
</evidence>
<dbReference type="PANTHER" id="PTHR30537">
    <property type="entry name" value="HTH-TYPE TRANSCRIPTIONAL REGULATOR"/>
    <property type="match status" value="1"/>
</dbReference>
<dbReference type="PRINTS" id="PR00039">
    <property type="entry name" value="HTHLYSR"/>
</dbReference>
<dbReference type="GO" id="GO:0043565">
    <property type="term" value="F:sequence-specific DNA binding"/>
    <property type="evidence" value="ECO:0007669"/>
    <property type="project" value="TreeGrafter"/>
</dbReference>
<keyword evidence="3" id="KW-0238">DNA-binding</keyword>
<organism evidence="6 7">
    <name type="scientific">Nitrincola iocasae</name>
    <dbReference type="NCBI Taxonomy" id="2614693"/>
    <lineage>
        <taxon>Bacteria</taxon>
        <taxon>Pseudomonadati</taxon>
        <taxon>Pseudomonadota</taxon>
        <taxon>Gammaproteobacteria</taxon>
        <taxon>Oceanospirillales</taxon>
        <taxon>Oceanospirillaceae</taxon>
        <taxon>Nitrincola</taxon>
    </lineage>
</organism>
<dbReference type="InterPro" id="IPR000847">
    <property type="entry name" value="LysR_HTH_N"/>
</dbReference>
<sequence>MSKLLGPGSFTAAARVMGLPRSTISTRIKALEDYLGTRLFKRTTRVVTLTVDGKLLYENSAVSIDALMDSEKKIGRRAGRFKGVLRISVPVEYPQQQLALSLLNFVDKHPEITIETQVTNRVTGLVEENIDLALRVGVPDKESIIIRRLGDFSAVFVASPAYLESSSVPLREKSLAGHWLNSYFTEDDPSRESALTFSTLSWASARIKTNSLELLRQVCLAGGGIAYLPLPICKNDLMEGRLRTLDIDEPKLAQRHTLYMAFPSRKDILPAVRVLAEHFVKTLG</sequence>
<evidence type="ECO:0000256" key="3">
    <source>
        <dbReference type="ARBA" id="ARBA00023125"/>
    </source>
</evidence>
<dbReference type="PANTHER" id="PTHR30537:SF5">
    <property type="entry name" value="HTH-TYPE TRANSCRIPTIONAL ACTIVATOR TTDR-RELATED"/>
    <property type="match status" value="1"/>
</dbReference>
<dbReference type="Gene3D" id="3.40.190.290">
    <property type="match status" value="1"/>
</dbReference>
<dbReference type="GO" id="GO:0003700">
    <property type="term" value="F:DNA-binding transcription factor activity"/>
    <property type="evidence" value="ECO:0007669"/>
    <property type="project" value="InterPro"/>
</dbReference>
<dbReference type="GO" id="GO:0006351">
    <property type="term" value="P:DNA-templated transcription"/>
    <property type="evidence" value="ECO:0007669"/>
    <property type="project" value="TreeGrafter"/>
</dbReference>
<dbReference type="Pfam" id="PF03466">
    <property type="entry name" value="LysR_substrate"/>
    <property type="match status" value="1"/>
</dbReference>
<dbReference type="CDD" id="cd08422">
    <property type="entry name" value="PBP2_CrgA_like"/>
    <property type="match status" value="1"/>
</dbReference>
<accession>A0A5J6LAW6</accession>
<gene>
    <name evidence="6" type="ORF">F5I99_03710</name>
</gene>
<evidence type="ECO:0000313" key="6">
    <source>
        <dbReference type="EMBL" id="QEW05667.1"/>
    </source>
</evidence>
<dbReference type="AlphaFoldDB" id="A0A5J6LAW6"/>
<comment type="similarity">
    <text evidence="1">Belongs to the LysR transcriptional regulatory family.</text>
</comment>
<keyword evidence="2" id="KW-0805">Transcription regulation</keyword>